<gene>
    <name evidence="1" type="ORF">SINV_12020</name>
</gene>
<organism>
    <name type="scientific">Solenopsis invicta</name>
    <name type="common">Red imported fire ant</name>
    <name type="synonym">Solenopsis wagneri</name>
    <dbReference type="NCBI Taxonomy" id="13686"/>
    <lineage>
        <taxon>Eukaryota</taxon>
        <taxon>Metazoa</taxon>
        <taxon>Ecdysozoa</taxon>
        <taxon>Arthropoda</taxon>
        <taxon>Hexapoda</taxon>
        <taxon>Insecta</taxon>
        <taxon>Pterygota</taxon>
        <taxon>Neoptera</taxon>
        <taxon>Endopterygota</taxon>
        <taxon>Hymenoptera</taxon>
        <taxon>Apocrita</taxon>
        <taxon>Aculeata</taxon>
        <taxon>Formicoidea</taxon>
        <taxon>Formicidae</taxon>
        <taxon>Myrmicinae</taxon>
        <taxon>Solenopsis</taxon>
    </lineage>
</organism>
<sequence>VGLVQNNHTVSISLLDNTEIHAYECGTRVLGCTIIIDNNLCLCGQIEDENHILWECEKFTKERRIMIENFNRLKIRTPIDIREILKKMNPEELLIVIEYFNSC</sequence>
<reference evidence="1" key="1">
    <citation type="journal article" date="2011" name="Proc. Natl. Acad. Sci. U.S.A.">
        <title>The genome of the fire ant Solenopsis invicta.</title>
        <authorList>
            <person name="Wurm Y."/>
            <person name="Wang J."/>
            <person name="Riba-Grognuz O."/>
            <person name="Corona M."/>
            <person name="Nygaard S."/>
            <person name="Hunt B.G."/>
            <person name="Ingram K.K."/>
            <person name="Falquet L."/>
            <person name="Nipitwattanaphon M."/>
            <person name="Gotzek D."/>
            <person name="Dijkstra M.B."/>
            <person name="Oettler J."/>
            <person name="Comtesse F."/>
            <person name="Shih C.J."/>
            <person name="Wu W.J."/>
            <person name="Yang C.C."/>
            <person name="Thomas J."/>
            <person name="Beaudoing E."/>
            <person name="Pradervand S."/>
            <person name="Flegel V."/>
            <person name="Cook E.D."/>
            <person name="Fabbretti R."/>
            <person name="Stockinger H."/>
            <person name="Long L."/>
            <person name="Farmerie W.G."/>
            <person name="Oakey J."/>
            <person name="Boomsma J.J."/>
            <person name="Pamilo P."/>
            <person name="Yi S.V."/>
            <person name="Heinze J."/>
            <person name="Goodisman M.A."/>
            <person name="Farinelli L."/>
            <person name="Harshman K."/>
            <person name="Hulo N."/>
            <person name="Cerutti L."/>
            <person name="Xenarios I."/>
            <person name="Shoemaker D."/>
            <person name="Keller L."/>
        </authorList>
    </citation>
    <scope>NUCLEOTIDE SEQUENCE [LARGE SCALE GENOMIC DNA]</scope>
</reference>
<dbReference type="AlphaFoldDB" id="E9JA57"/>
<dbReference type="HOGENOM" id="CLU_2270546_0_0_1"/>
<accession>E9JA57</accession>
<evidence type="ECO:0000313" key="1">
    <source>
        <dbReference type="EMBL" id="EFZ10296.1"/>
    </source>
</evidence>
<feature type="non-terminal residue" evidence="1">
    <location>
        <position position="1"/>
    </location>
</feature>
<protein>
    <submittedName>
        <fullName evidence="1">Uncharacterized protein</fullName>
    </submittedName>
</protein>
<proteinExistence type="predicted"/>
<name>E9JA57_SOLIN</name>
<dbReference type="EMBL" id="GL769882">
    <property type="protein sequence ID" value="EFZ10296.1"/>
    <property type="molecule type" value="Genomic_DNA"/>
</dbReference>
<feature type="non-terminal residue" evidence="1">
    <location>
        <position position="103"/>
    </location>
</feature>